<dbReference type="CDD" id="cd10361">
    <property type="entry name" value="SH2_Fps_family"/>
    <property type="match status" value="1"/>
</dbReference>
<protein>
    <recommendedName>
        <fullName evidence="8">Tyrosine-protein kinase</fullName>
        <ecNumber evidence="8">2.7.10.2</ecNumber>
    </recommendedName>
</protein>
<dbReference type="SUPFAM" id="SSF55550">
    <property type="entry name" value="SH2 domain"/>
    <property type="match status" value="1"/>
</dbReference>
<keyword evidence="13" id="KW-1185">Reference proteome</keyword>
<feature type="domain" description="SH2" evidence="10">
    <location>
        <begin position="105"/>
        <end position="202"/>
    </location>
</feature>
<dbReference type="GO" id="GO:0004715">
    <property type="term" value="F:non-membrane spanning protein tyrosine kinase activity"/>
    <property type="evidence" value="ECO:0007669"/>
    <property type="project" value="UniProtKB-EC"/>
</dbReference>
<dbReference type="AlphaFoldDB" id="A0A077ZLF0"/>
<sequence length="506" mass="57771">MKNEQDRDSAKGARDTTGQDCTKEKYHKLTIGAGYKPGTKSRLDRIRYAMKDFMVNRRSKSCEKLGQISKVSSQPMTAERAMESRLEKVGTGQKEEPMPLERYSYYHGCLSRLDAEDILSSMPVGHFLIRASKRTKESFAVVLSIHTSTNVAHYQIPVDDSGKFYFNEFAFDTVHELLHFHWKQRVPISLLHDNEVFLVKAVDRPDWLFDDNEVILEPKPLGEDTEYPSGIPAFMFKGNFGAVYRGHVMLGGRKIALAIKTLQNPEDKHGREELLKEARVIRRLKHPNIVWCVGITVSSEATMVLLEFITGGSLDKYLRKNMLTPTVKVKLLLGVANAVEYIHKNGGHSFPDLYHTVLHRDLAARNCLLVLLNDRPESVKLCDFGLSQEKVKEYQLTVVQQIPVRWSAPETLADRLWTQKTDVWSYGVMIYEFFSNASLPYFEVEPFDGKILLHYLKEGNKLRASKDMPPDVVKLMNSTFDLNPALRPTMTQVVATMQTILKKMPK</sequence>
<dbReference type="InterPro" id="IPR001245">
    <property type="entry name" value="Ser-Thr/Tyr_kinase_cat_dom"/>
</dbReference>
<dbReference type="InterPro" id="IPR035849">
    <property type="entry name" value="Fes/Fps/Fer_SH2"/>
</dbReference>
<dbReference type="PRINTS" id="PR00109">
    <property type="entry name" value="TYRKINASE"/>
</dbReference>
<evidence type="ECO:0000256" key="5">
    <source>
        <dbReference type="ARBA" id="ARBA00023137"/>
    </source>
</evidence>
<keyword evidence="5 8" id="KW-0829">Tyrosine-protein kinase</keyword>
<dbReference type="Proteomes" id="UP000030665">
    <property type="component" value="Unassembled WGS sequence"/>
</dbReference>
<name>A0A077ZLF0_TRITR</name>
<evidence type="ECO:0000256" key="4">
    <source>
        <dbReference type="ARBA" id="ARBA00022840"/>
    </source>
</evidence>
<dbReference type="InterPro" id="IPR050198">
    <property type="entry name" value="Non-receptor_tyrosine_kinases"/>
</dbReference>
<dbReference type="Gene3D" id="3.30.505.10">
    <property type="entry name" value="SH2 domain"/>
    <property type="match status" value="1"/>
</dbReference>
<proteinExistence type="inferred from homology"/>
<feature type="domain" description="Protein kinase" evidence="11">
    <location>
        <begin position="229"/>
        <end position="501"/>
    </location>
</feature>
<gene>
    <name evidence="12" type="ORF">TTRE_0000896101</name>
</gene>
<keyword evidence="3 8" id="KW-0418">Kinase</keyword>
<comment type="catalytic activity">
    <reaction evidence="6 8">
        <text>L-tyrosyl-[protein] + ATP = O-phospho-L-tyrosyl-[protein] + ADP + H(+)</text>
        <dbReference type="Rhea" id="RHEA:10596"/>
        <dbReference type="Rhea" id="RHEA-COMP:10136"/>
        <dbReference type="Rhea" id="RHEA-COMP:20101"/>
        <dbReference type="ChEBI" id="CHEBI:15378"/>
        <dbReference type="ChEBI" id="CHEBI:30616"/>
        <dbReference type="ChEBI" id="CHEBI:46858"/>
        <dbReference type="ChEBI" id="CHEBI:61978"/>
        <dbReference type="ChEBI" id="CHEBI:456216"/>
        <dbReference type="EC" id="2.7.10.2"/>
    </reaction>
</comment>
<evidence type="ECO:0000313" key="13">
    <source>
        <dbReference type="Proteomes" id="UP000030665"/>
    </source>
</evidence>
<evidence type="ECO:0000256" key="7">
    <source>
        <dbReference type="PROSITE-ProRule" id="PRU00191"/>
    </source>
</evidence>
<dbReference type="PROSITE" id="PS50011">
    <property type="entry name" value="PROTEIN_KINASE_DOM"/>
    <property type="match status" value="1"/>
</dbReference>
<dbReference type="PANTHER" id="PTHR24418">
    <property type="entry name" value="TYROSINE-PROTEIN KINASE"/>
    <property type="match status" value="1"/>
</dbReference>
<evidence type="ECO:0000256" key="2">
    <source>
        <dbReference type="ARBA" id="ARBA00022741"/>
    </source>
</evidence>
<dbReference type="EMBL" id="HG807201">
    <property type="protein sequence ID" value="CDW60573.1"/>
    <property type="molecule type" value="Genomic_DNA"/>
</dbReference>
<feature type="region of interest" description="Disordered" evidence="9">
    <location>
        <begin position="1"/>
        <end position="22"/>
    </location>
</feature>
<evidence type="ECO:0000256" key="1">
    <source>
        <dbReference type="ARBA" id="ARBA00022679"/>
    </source>
</evidence>
<reference evidence="12" key="1">
    <citation type="submission" date="2014-01" db="EMBL/GenBank/DDBJ databases">
        <authorList>
            <person name="Aslett M."/>
        </authorList>
    </citation>
    <scope>NUCLEOTIDE SEQUENCE</scope>
</reference>
<dbReference type="EC" id="2.7.10.2" evidence="8"/>
<evidence type="ECO:0000313" key="12">
    <source>
        <dbReference type="EMBL" id="CDW60573.1"/>
    </source>
</evidence>
<feature type="compositionally biased region" description="Basic and acidic residues" evidence="9">
    <location>
        <begin position="1"/>
        <end position="14"/>
    </location>
</feature>
<dbReference type="STRING" id="36087.A0A077ZLF0"/>
<dbReference type="SUPFAM" id="SSF56112">
    <property type="entry name" value="Protein kinase-like (PK-like)"/>
    <property type="match status" value="1"/>
</dbReference>
<reference evidence="12" key="2">
    <citation type="submission" date="2014-03" db="EMBL/GenBank/DDBJ databases">
        <title>The whipworm genome and dual-species transcriptomics of an intimate host-pathogen interaction.</title>
        <authorList>
            <person name="Foth B.J."/>
            <person name="Tsai I.J."/>
            <person name="Reid A.J."/>
            <person name="Bancroft A.J."/>
            <person name="Nichol S."/>
            <person name="Tracey A."/>
            <person name="Holroyd N."/>
            <person name="Cotton J.A."/>
            <person name="Stanley E.J."/>
            <person name="Zarowiecki M."/>
            <person name="Liu J.Z."/>
            <person name="Huckvale T."/>
            <person name="Cooper P.J."/>
            <person name="Grencis R.K."/>
            <person name="Berriman M."/>
        </authorList>
    </citation>
    <scope>NUCLEOTIDE SEQUENCE [LARGE SCALE GENOMIC DNA]</scope>
</reference>
<dbReference type="PROSITE" id="PS50001">
    <property type="entry name" value="SH2"/>
    <property type="match status" value="1"/>
</dbReference>
<evidence type="ECO:0000256" key="6">
    <source>
        <dbReference type="ARBA" id="ARBA00051245"/>
    </source>
</evidence>
<keyword evidence="4 8" id="KW-0067">ATP-binding</keyword>
<evidence type="ECO:0000256" key="9">
    <source>
        <dbReference type="SAM" id="MobiDB-lite"/>
    </source>
</evidence>
<dbReference type="SMART" id="SM00219">
    <property type="entry name" value="TyrKc"/>
    <property type="match status" value="1"/>
</dbReference>
<evidence type="ECO:0000256" key="3">
    <source>
        <dbReference type="ARBA" id="ARBA00022777"/>
    </source>
</evidence>
<dbReference type="InterPro" id="IPR020635">
    <property type="entry name" value="Tyr_kinase_cat_dom"/>
</dbReference>
<dbReference type="Pfam" id="PF07714">
    <property type="entry name" value="PK_Tyr_Ser-Thr"/>
    <property type="match status" value="1"/>
</dbReference>
<accession>A0A077ZLF0</accession>
<dbReference type="GO" id="GO:0005524">
    <property type="term" value="F:ATP binding"/>
    <property type="evidence" value="ECO:0007669"/>
    <property type="project" value="UniProtKB-KW"/>
</dbReference>
<dbReference type="InterPro" id="IPR036860">
    <property type="entry name" value="SH2_dom_sf"/>
</dbReference>
<keyword evidence="7" id="KW-0727">SH2 domain</keyword>
<dbReference type="InterPro" id="IPR000719">
    <property type="entry name" value="Prot_kinase_dom"/>
</dbReference>
<keyword evidence="2 8" id="KW-0547">Nucleotide-binding</keyword>
<evidence type="ECO:0000256" key="8">
    <source>
        <dbReference type="RuleBase" id="RU362096"/>
    </source>
</evidence>
<organism evidence="12 13">
    <name type="scientific">Trichuris trichiura</name>
    <name type="common">Whipworm</name>
    <name type="synonym">Trichocephalus trichiurus</name>
    <dbReference type="NCBI Taxonomy" id="36087"/>
    <lineage>
        <taxon>Eukaryota</taxon>
        <taxon>Metazoa</taxon>
        <taxon>Ecdysozoa</taxon>
        <taxon>Nematoda</taxon>
        <taxon>Enoplea</taxon>
        <taxon>Dorylaimia</taxon>
        <taxon>Trichinellida</taxon>
        <taxon>Trichuridae</taxon>
        <taxon>Trichuris</taxon>
    </lineage>
</organism>
<comment type="similarity">
    <text evidence="8">Belongs to the protein kinase superfamily. Tyr protein kinase family.</text>
</comment>
<dbReference type="PROSITE" id="PS00109">
    <property type="entry name" value="PROTEIN_KINASE_TYR"/>
    <property type="match status" value="1"/>
</dbReference>
<evidence type="ECO:0000259" key="10">
    <source>
        <dbReference type="PROSITE" id="PS50001"/>
    </source>
</evidence>
<dbReference type="Pfam" id="PF00017">
    <property type="entry name" value="SH2"/>
    <property type="match status" value="1"/>
</dbReference>
<dbReference type="Gene3D" id="1.10.510.10">
    <property type="entry name" value="Transferase(Phosphotransferase) domain 1"/>
    <property type="match status" value="1"/>
</dbReference>
<evidence type="ECO:0000259" key="11">
    <source>
        <dbReference type="PROSITE" id="PS50011"/>
    </source>
</evidence>
<keyword evidence="1 8" id="KW-0808">Transferase</keyword>
<dbReference type="OrthoDB" id="535945at2759"/>
<dbReference type="InterPro" id="IPR011009">
    <property type="entry name" value="Kinase-like_dom_sf"/>
</dbReference>
<dbReference type="SMART" id="SM00252">
    <property type="entry name" value="SH2"/>
    <property type="match status" value="1"/>
</dbReference>
<dbReference type="InterPro" id="IPR000980">
    <property type="entry name" value="SH2"/>
</dbReference>
<dbReference type="InterPro" id="IPR008266">
    <property type="entry name" value="Tyr_kinase_AS"/>
</dbReference>